<evidence type="ECO:0000256" key="2">
    <source>
        <dbReference type="SAM" id="MobiDB-lite"/>
    </source>
</evidence>
<evidence type="ECO:0000313" key="4">
    <source>
        <dbReference type="Proteomes" id="UP001313282"/>
    </source>
</evidence>
<gene>
    <name evidence="3" type="primary">HRD3_1</name>
    <name evidence="3" type="ORF">TWF718_006837</name>
</gene>
<dbReference type="Proteomes" id="UP001313282">
    <property type="component" value="Unassembled WGS sequence"/>
</dbReference>
<organism evidence="3 4">
    <name type="scientific">Orbilia javanica</name>
    <dbReference type="NCBI Taxonomy" id="47235"/>
    <lineage>
        <taxon>Eukaryota</taxon>
        <taxon>Fungi</taxon>
        <taxon>Dikarya</taxon>
        <taxon>Ascomycota</taxon>
        <taxon>Pezizomycotina</taxon>
        <taxon>Orbiliomycetes</taxon>
        <taxon>Orbiliales</taxon>
        <taxon>Orbiliaceae</taxon>
        <taxon>Orbilia</taxon>
    </lineage>
</organism>
<proteinExistence type="predicted"/>
<comment type="caution">
    <text evidence="3">The sequence shown here is derived from an EMBL/GenBank/DDBJ whole genome shotgun (WGS) entry which is preliminary data.</text>
</comment>
<keyword evidence="4" id="KW-1185">Reference proteome</keyword>
<feature type="compositionally biased region" description="Low complexity" evidence="2">
    <location>
        <begin position="208"/>
        <end position="229"/>
    </location>
</feature>
<dbReference type="EMBL" id="JAVHNR010000004">
    <property type="protein sequence ID" value="KAK6344885.1"/>
    <property type="molecule type" value="Genomic_DNA"/>
</dbReference>
<sequence length="521" mass="57307">MEPSTPPPRLPVPATSPYGSPDPLSDPPGPLSPESPLPVQRLPSSSQFTTETTPCKPQITHEEGEDGDAAQGSSCPAALPDSSMESKFAVFLPSESSPPPEFQTSPMKRPNLETVQEQEDLDDSTELDYTKGMDIQKFGSEDVYAGLPVLETAQEQNRMNVGVSLANAEDTDIQESPPDNEYIDLPALPTIAESPPAESFQPESFTISSSPPRMASPTPSTATTPSVPAAKRRRLNSSVTATNKLMRPFKSPLKQNNALHNTSTAHLESPRKYPPSTPPQKTAIPYTPLPRLQKSGEETETVVESVKLVETPTILPQRSVKSTIKSNNPPFRSSFKASKLNLSSPASLTTKDPYILSLEKRLSQLQNSVRSAKQALEESSQALKIEQSGEDDKLEELILKWRQAAQNAADHMFSGAEQRFQRMGGMAGYRERQNRSRGGGGWGFADEDPEEGLTEEQKEARRLAMYEAGFDEISELEKQQNEPKHTIKDDGDHFTMDMMLASLNIDIDIIGYDKQLQRWGK</sequence>
<dbReference type="PANTHER" id="PTHR28527:SF1">
    <property type="entry name" value="SWI5-DEPENDENT RECOMBINATION DNA REPAIR PROTEIN 1"/>
    <property type="match status" value="1"/>
</dbReference>
<evidence type="ECO:0000313" key="3">
    <source>
        <dbReference type="EMBL" id="KAK6344885.1"/>
    </source>
</evidence>
<name>A0AAN8MQS9_9PEZI</name>
<evidence type="ECO:0000256" key="1">
    <source>
        <dbReference type="SAM" id="Coils"/>
    </source>
</evidence>
<feature type="region of interest" description="Disordered" evidence="2">
    <location>
        <begin position="1"/>
        <end position="125"/>
    </location>
</feature>
<feature type="region of interest" description="Disordered" evidence="2">
    <location>
        <begin position="192"/>
        <end position="298"/>
    </location>
</feature>
<accession>A0AAN8MQS9</accession>
<feature type="compositionally biased region" description="Acidic residues" evidence="2">
    <location>
        <begin position="445"/>
        <end position="454"/>
    </location>
</feature>
<feature type="compositionally biased region" description="Pro residues" evidence="2">
    <location>
        <begin position="24"/>
        <end position="36"/>
    </location>
</feature>
<feature type="compositionally biased region" description="Acidic residues" evidence="2">
    <location>
        <begin position="116"/>
        <end position="125"/>
    </location>
</feature>
<feature type="coiled-coil region" evidence="1">
    <location>
        <begin position="355"/>
        <end position="382"/>
    </location>
</feature>
<feature type="compositionally biased region" description="Polar residues" evidence="2">
    <location>
        <begin position="42"/>
        <end position="55"/>
    </location>
</feature>
<feature type="region of interest" description="Disordered" evidence="2">
    <location>
        <begin position="431"/>
        <end position="457"/>
    </location>
</feature>
<dbReference type="GO" id="GO:0006310">
    <property type="term" value="P:DNA recombination"/>
    <property type="evidence" value="ECO:0007669"/>
    <property type="project" value="TreeGrafter"/>
</dbReference>
<dbReference type="AlphaFoldDB" id="A0AAN8MQS9"/>
<reference evidence="3 4" key="1">
    <citation type="submission" date="2019-10" db="EMBL/GenBank/DDBJ databases">
        <authorList>
            <person name="Palmer J.M."/>
        </authorList>
    </citation>
    <scope>NUCLEOTIDE SEQUENCE [LARGE SCALE GENOMIC DNA]</scope>
    <source>
        <strain evidence="3 4">TWF718</strain>
    </source>
</reference>
<feature type="compositionally biased region" description="Polar residues" evidence="2">
    <location>
        <begin position="253"/>
        <end position="266"/>
    </location>
</feature>
<dbReference type="Gene3D" id="6.10.140.1020">
    <property type="match status" value="1"/>
</dbReference>
<feature type="compositionally biased region" description="Pro residues" evidence="2">
    <location>
        <begin position="1"/>
        <end position="11"/>
    </location>
</feature>
<dbReference type="PANTHER" id="PTHR28527">
    <property type="entry name" value="MATING-TYPE SWITCHING PROTEIN SWI2-RELATED"/>
    <property type="match status" value="1"/>
</dbReference>
<keyword evidence="1" id="KW-0175">Coiled coil</keyword>
<protein>
    <submittedName>
        <fullName evidence="3">ERAD-associated protein</fullName>
    </submittedName>
</protein>